<evidence type="ECO:0000256" key="11">
    <source>
        <dbReference type="SAM" id="Phobius"/>
    </source>
</evidence>
<reference evidence="13 14" key="1">
    <citation type="submission" date="2019-03" db="EMBL/GenBank/DDBJ databases">
        <title>Genomic Encyclopedia of Type Strains, Phase IV (KMG-IV): sequencing the most valuable type-strain genomes for metagenomic binning, comparative biology and taxonomic classification.</title>
        <authorList>
            <person name="Goeker M."/>
        </authorList>
    </citation>
    <scope>NUCLEOTIDE SEQUENCE [LARGE SCALE GENOMIC DNA]</scope>
    <source>
        <strain evidence="13 14">DSM 21667</strain>
    </source>
</reference>
<evidence type="ECO:0000256" key="7">
    <source>
        <dbReference type="ARBA" id="ARBA00022989"/>
    </source>
</evidence>
<evidence type="ECO:0000256" key="4">
    <source>
        <dbReference type="ARBA" id="ARBA00022481"/>
    </source>
</evidence>
<name>A0A4R6YWM2_9GAMM</name>
<evidence type="ECO:0000256" key="8">
    <source>
        <dbReference type="ARBA" id="ARBA00023136"/>
    </source>
</evidence>
<dbReference type="GO" id="GO:0015628">
    <property type="term" value="P:protein secretion by the type II secretion system"/>
    <property type="evidence" value="ECO:0007669"/>
    <property type="project" value="InterPro"/>
</dbReference>
<keyword evidence="7 11" id="KW-1133">Transmembrane helix</keyword>
<dbReference type="InterPro" id="IPR045584">
    <property type="entry name" value="Pilin-like"/>
</dbReference>
<keyword evidence="5" id="KW-0997">Cell inner membrane</keyword>
<comment type="subcellular location">
    <subcellularLocation>
        <location evidence="1">Cell inner membrane</location>
        <topology evidence="1">Single-pass membrane protein</topology>
    </subcellularLocation>
</comment>
<keyword evidence="3" id="KW-1003">Cell membrane</keyword>
<organism evidence="13 14">
    <name type="scientific">Tahibacter aquaticus</name>
    <dbReference type="NCBI Taxonomy" id="520092"/>
    <lineage>
        <taxon>Bacteria</taxon>
        <taxon>Pseudomonadati</taxon>
        <taxon>Pseudomonadota</taxon>
        <taxon>Gammaproteobacteria</taxon>
        <taxon>Lysobacterales</taxon>
        <taxon>Rhodanobacteraceae</taxon>
        <taxon>Tahibacter</taxon>
    </lineage>
</organism>
<evidence type="ECO:0000256" key="6">
    <source>
        <dbReference type="ARBA" id="ARBA00022692"/>
    </source>
</evidence>
<evidence type="ECO:0000313" key="14">
    <source>
        <dbReference type="Proteomes" id="UP000295293"/>
    </source>
</evidence>
<evidence type="ECO:0000256" key="1">
    <source>
        <dbReference type="ARBA" id="ARBA00004377"/>
    </source>
</evidence>
<evidence type="ECO:0000313" key="13">
    <source>
        <dbReference type="EMBL" id="TDR43181.1"/>
    </source>
</evidence>
<dbReference type="InterPro" id="IPR022346">
    <property type="entry name" value="T2SS_GspH"/>
</dbReference>
<dbReference type="GO" id="GO:0015627">
    <property type="term" value="C:type II protein secretion system complex"/>
    <property type="evidence" value="ECO:0007669"/>
    <property type="project" value="InterPro"/>
</dbReference>
<evidence type="ECO:0000259" key="12">
    <source>
        <dbReference type="Pfam" id="PF12019"/>
    </source>
</evidence>
<dbReference type="SUPFAM" id="SSF54523">
    <property type="entry name" value="Pili subunits"/>
    <property type="match status" value="1"/>
</dbReference>
<dbReference type="Proteomes" id="UP000295293">
    <property type="component" value="Unassembled WGS sequence"/>
</dbReference>
<evidence type="ECO:0000256" key="2">
    <source>
        <dbReference type="ARBA" id="ARBA00021549"/>
    </source>
</evidence>
<dbReference type="Gene3D" id="3.55.40.10">
    <property type="entry name" value="minor pseudopilin epsh domain"/>
    <property type="match status" value="1"/>
</dbReference>
<keyword evidence="6 11" id="KW-0812">Transmembrane</keyword>
<feature type="domain" description="General secretion pathway GspH" evidence="12">
    <location>
        <begin position="49"/>
        <end position="163"/>
    </location>
</feature>
<accession>A0A4R6YWM2</accession>
<gene>
    <name evidence="13" type="ORF">DFR29_107190</name>
</gene>
<feature type="transmembrane region" description="Helical" evidence="11">
    <location>
        <begin position="12"/>
        <end position="35"/>
    </location>
</feature>
<keyword evidence="4" id="KW-0488">Methylation</keyword>
<protein>
    <recommendedName>
        <fullName evidence="2">Type II secretion system protein H</fullName>
    </recommendedName>
    <alternativeName>
        <fullName evidence="10">General secretion pathway protein H</fullName>
    </alternativeName>
</protein>
<comment type="caution">
    <text evidence="13">The sequence shown here is derived from an EMBL/GenBank/DDBJ whole genome shotgun (WGS) entry which is preliminary data.</text>
</comment>
<dbReference type="GO" id="GO:0005886">
    <property type="term" value="C:plasma membrane"/>
    <property type="evidence" value="ECO:0007669"/>
    <property type="project" value="UniProtKB-SubCell"/>
</dbReference>
<keyword evidence="14" id="KW-1185">Reference proteome</keyword>
<keyword evidence="8 11" id="KW-0472">Membrane</keyword>
<dbReference type="Pfam" id="PF12019">
    <property type="entry name" value="GspH"/>
    <property type="match status" value="1"/>
</dbReference>
<dbReference type="AlphaFoldDB" id="A0A4R6YWM2"/>
<evidence type="ECO:0000256" key="5">
    <source>
        <dbReference type="ARBA" id="ARBA00022519"/>
    </source>
</evidence>
<dbReference type="InterPro" id="IPR012902">
    <property type="entry name" value="N_methyl_site"/>
</dbReference>
<proteinExistence type="inferred from homology"/>
<dbReference type="OrthoDB" id="2313614at2"/>
<evidence type="ECO:0000256" key="9">
    <source>
        <dbReference type="ARBA" id="ARBA00025772"/>
    </source>
</evidence>
<dbReference type="RefSeq" id="WP_133819091.1">
    <property type="nucleotide sequence ID" value="NZ_SNZH01000007.1"/>
</dbReference>
<sequence length="184" mass="19078">MQHFPGAAQRGISLIELLSTLGLIGVGLAVALPWLGDFNAGAQLRGSTHQWMTTLATARSSAVSSAQVVVACPAQEDHCLRTPWWHQGWILFLDGDRNGERDAAEPILLRDTGQTGVQIAGSSGRPRIRYLPDGSSEGSNVTLTFCNRGGAASARTIVVNNAGRARTGSATAAQAATACAGIGA</sequence>
<dbReference type="PROSITE" id="PS00409">
    <property type="entry name" value="PROKAR_NTER_METHYL"/>
    <property type="match status" value="1"/>
</dbReference>
<evidence type="ECO:0000256" key="10">
    <source>
        <dbReference type="ARBA" id="ARBA00030775"/>
    </source>
</evidence>
<dbReference type="EMBL" id="SNZH01000007">
    <property type="protein sequence ID" value="TDR43181.1"/>
    <property type="molecule type" value="Genomic_DNA"/>
</dbReference>
<evidence type="ECO:0000256" key="3">
    <source>
        <dbReference type="ARBA" id="ARBA00022475"/>
    </source>
</evidence>
<comment type="similarity">
    <text evidence="9">Belongs to the GSP H family.</text>
</comment>